<dbReference type="RefSeq" id="WP_250857704.1">
    <property type="nucleotide sequence ID" value="NZ_JAGSOJ010000001.1"/>
</dbReference>
<keyword evidence="2" id="KW-0255">Endonuclease</keyword>
<evidence type="ECO:0000259" key="1">
    <source>
        <dbReference type="SMART" id="SM00507"/>
    </source>
</evidence>
<evidence type="ECO:0000313" key="2">
    <source>
        <dbReference type="EMBL" id="MCM1988836.1"/>
    </source>
</evidence>
<reference evidence="2" key="2">
    <citation type="submission" date="2021-04" db="EMBL/GenBank/DDBJ databases">
        <authorList>
            <person name="Dong X."/>
        </authorList>
    </citation>
    <scope>NUCLEOTIDE SEQUENCE</scope>
    <source>
        <strain evidence="2">ZWT</strain>
    </source>
</reference>
<keyword evidence="2" id="KW-0378">Hydrolase</keyword>
<dbReference type="EMBL" id="JAGSOJ010000001">
    <property type="protein sequence ID" value="MCM1988836.1"/>
    <property type="molecule type" value="Genomic_DNA"/>
</dbReference>
<dbReference type="Proteomes" id="UP001056429">
    <property type="component" value="Unassembled WGS sequence"/>
</dbReference>
<sequence length="346" mass="40930">MEGWKLKSGMYSRCDLCDDDIWKIFNYILSNKTTNATSYKFGFLKALLESSYDVNLNGEIKISDIFIRFSRIYWNLIVKHELTQCTKMIKGGRSSIGKIFDKYIDDYPEISTANYDKIPINIKDKMEKEVFKEGKKYVVGALYGDSGGELYTFSLRENYLKFNPSVLSFLYKHSITLLKINNLCWIDFLEKVNKKDNCYGIAEKLHDASKRSSLRIYKDFFFFQFNRCETSCFYCGNKLSYEKVHIDHFIPWSFIKNDRLWNLVASCPNCNLSKNNRLADEYYLDKIIYRDNNLKKIDNYLVNKDFSLYSEKNFRNYYTSAEFCGFDLWNFVKAKGIEIEVDLIKK</sequence>
<organism evidence="2 3">
    <name type="scientific">Oceanirhabdus seepicola</name>
    <dbReference type="NCBI Taxonomy" id="2828781"/>
    <lineage>
        <taxon>Bacteria</taxon>
        <taxon>Bacillati</taxon>
        <taxon>Bacillota</taxon>
        <taxon>Clostridia</taxon>
        <taxon>Eubacteriales</taxon>
        <taxon>Clostridiaceae</taxon>
        <taxon>Oceanirhabdus</taxon>
    </lineage>
</organism>
<dbReference type="SMART" id="SM00507">
    <property type="entry name" value="HNHc"/>
    <property type="match status" value="1"/>
</dbReference>
<dbReference type="InterPro" id="IPR003615">
    <property type="entry name" value="HNH_nuc"/>
</dbReference>
<dbReference type="Gene3D" id="1.10.30.50">
    <property type="match status" value="1"/>
</dbReference>
<dbReference type="GO" id="GO:0004519">
    <property type="term" value="F:endonuclease activity"/>
    <property type="evidence" value="ECO:0007669"/>
    <property type="project" value="UniProtKB-KW"/>
</dbReference>
<accession>A0A9J6NXQ0</accession>
<dbReference type="AlphaFoldDB" id="A0A9J6NXQ0"/>
<feature type="domain" description="HNH nuclease" evidence="1">
    <location>
        <begin position="216"/>
        <end position="272"/>
    </location>
</feature>
<gene>
    <name evidence="2" type="ORF">KDK92_03715</name>
</gene>
<evidence type="ECO:0000313" key="3">
    <source>
        <dbReference type="Proteomes" id="UP001056429"/>
    </source>
</evidence>
<proteinExistence type="predicted"/>
<comment type="caution">
    <text evidence="2">The sequence shown here is derived from an EMBL/GenBank/DDBJ whole genome shotgun (WGS) entry which is preliminary data.</text>
</comment>
<keyword evidence="3" id="KW-1185">Reference proteome</keyword>
<name>A0A9J6NXQ0_9CLOT</name>
<reference evidence="2" key="1">
    <citation type="journal article" date="2021" name="mSystems">
        <title>Bacteria and Archaea Synergistically Convert Glycine Betaine to Biogenic Methane in the Formosa Cold Seep of the South China Sea.</title>
        <authorList>
            <person name="Li L."/>
            <person name="Zhang W."/>
            <person name="Zhang S."/>
            <person name="Song L."/>
            <person name="Sun Q."/>
            <person name="Zhang H."/>
            <person name="Xiang H."/>
            <person name="Dong X."/>
        </authorList>
    </citation>
    <scope>NUCLEOTIDE SEQUENCE</scope>
    <source>
        <strain evidence="2">ZWT</strain>
    </source>
</reference>
<dbReference type="Pfam" id="PF13395">
    <property type="entry name" value="HNH_4"/>
    <property type="match status" value="1"/>
</dbReference>
<dbReference type="CDD" id="cd00085">
    <property type="entry name" value="HNHc"/>
    <property type="match status" value="1"/>
</dbReference>
<keyword evidence="2" id="KW-0540">Nuclease</keyword>
<protein>
    <submittedName>
        <fullName evidence="2">HNH endonuclease</fullName>
    </submittedName>
</protein>